<dbReference type="SUPFAM" id="SSF56112">
    <property type="entry name" value="Protein kinase-like (PK-like)"/>
    <property type="match status" value="1"/>
</dbReference>
<dbReference type="Gene3D" id="3.90.1200.10">
    <property type="match status" value="1"/>
</dbReference>
<dbReference type="PANTHER" id="PTHR21310:SF15">
    <property type="entry name" value="AMINOGLYCOSIDE PHOSPHOTRANSFERASE DOMAIN-CONTAINING PROTEIN"/>
    <property type="match status" value="1"/>
</dbReference>
<reference evidence="2 3" key="1">
    <citation type="submission" date="2020-08" db="EMBL/GenBank/DDBJ databases">
        <title>Sequencing the genomes of 1000 actinobacteria strains.</title>
        <authorList>
            <person name="Klenk H.-P."/>
        </authorList>
    </citation>
    <scope>NUCLEOTIDE SEQUENCE [LARGE SCALE GENOMIC DNA]</scope>
    <source>
        <strain evidence="2 3">DSM 44598</strain>
    </source>
</reference>
<sequence length="309" mass="32502">MMIHDALATAHTIAERHNVPAEHVLPLPEGVANHVLALGEHLVLRVPRGPGFEAHLRKEAALVPLARQAGVTTPALVEFTDPPGGTPYMVLERVAGSDLVGTEPDTALLDRLGRELARIHTVPVDGLVGLPRDSGVTDAGPLLERLLGSGHIDAEAADWLGAWCEHLSALVPTGADPVLVHGDIAPQNLLVTPGKDLGGIVDWGDAAVADPAMDFAKLPPWWLPRVLNAYRSEGGEAIGQGWEASVLWHHLTWALGRLEDPAPQPGQRHWTAPPASRLLGLLRLFASNPSGPWAALAPKGPAGGAAGRG</sequence>
<dbReference type="Gene3D" id="3.30.200.20">
    <property type="entry name" value="Phosphorylase Kinase, domain 1"/>
    <property type="match status" value="1"/>
</dbReference>
<dbReference type="Pfam" id="PF01636">
    <property type="entry name" value="APH"/>
    <property type="match status" value="1"/>
</dbReference>
<evidence type="ECO:0000313" key="3">
    <source>
        <dbReference type="Proteomes" id="UP000579647"/>
    </source>
</evidence>
<organism evidence="2 3">
    <name type="scientific">Nocardiopsis metallicus</name>
    <dbReference type="NCBI Taxonomy" id="179819"/>
    <lineage>
        <taxon>Bacteria</taxon>
        <taxon>Bacillati</taxon>
        <taxon>Actinomycetota</taxon>
        <taxon>Actinomycetes</taxon>
        <taxon>Streptosporangiales</taxon>
        <taxon>Nocardiopsidaceae</taxon>
        <taxon>Nocardiopsis</taxon>
    </lineage>
</organism>
<protein>
    <submittedName>
        <fullName evidence="2">Aminoglycoside phosphotransferase (APT) family kinase protein</fullName>
    </submittedName>
</protein>
<accession>A0A840WK20</accession>
<dbReference type="GO" id="GO:0016301">
    <property type="term" value="F:kinase activity"/>
    <property type="evidence" value="ECO:0007669"/>
    <property type="project" value="UniProtKB-KW"/>
</dbReference>
<dbReference type="EMBL" id="JACHDO010000001">
    <property type="protein sequence ID" value="MBB5490438.1"/>
    <property type="molecule type" value="Genomic_DNA"/>
</dbReference>
<name>A0A840WK20_9ACTN</name>
<evidence type="ECO:0000313" key="2">
    <source>
        <dbReference type="EMBL" id="MBB5490438.1"/>
    </source>
</evidence>
<dbReference type="RefSeq" id="WP_184363804.1">
    <property type="nucleotide sequence ID" value="NZ_BAAAKM010000160.1"/>
</dbReference>
<keyword evidence="2" id="KW-0808">Transferase</keyword>
<proteinExistence type="predicted"/>
<dbReference type="InterPro" id="IPR051678">
    <property type="entry name" value="AGP_Transferase"/>
</dbReference>
<keyword evidence="2" id="KW-0418">Kinase</keyword>
<dbReference type="InterPro" id="IPR002575">
    <property type="entry name" value="Aminoglycoside_PTrfase"/>
</dbReference>
<dbReference type="PANTHER" id="PTHR21310">
    <property type="entry name" value="AMINOGLYCOSIDE PHOSPHOTRANSFERASE-RELATED-RELATED"/>
    <property type="match status" value="1"/>
</dbReference>
<evidence type="ECO:0000259" key="1">
    <source>
        <dbReference type="Pfam" id="PF01636"/>
    </source>
</evidence>
<keyword evidence="3" id="KW-1185">Reference proteome</keyword>
<dbReference type="Proteomes" id="UP000579647">
    <property type="component" value="Unassembled WGS sequence"/>
</dbReference>
<dbReference type="InterPro" id="IPR011009">
    <property type="entry name" value="Kinase-like_dom_sf"/>
</dbReference>
<dbReference type="AlphaFoldDB" id="A0A840WK20"/>
<gene>
    <name evidence="2" type="ORF">HNR07_001575</name>
</gene>
<comment type="caution">
    <text evidence="2">The sequence shown here is derived from an EMBL/GenBank/DDBJ whole genome shotgun (WGS) entry which is preliminary data.</text>
</comment>
<feature type="domain" description="Aminoglycoside phosphotransferase" evidence="1">
    <location>
        <begin position="24"/>
        <end position="243"/>
    </location>
</feature>